<reference evidence="1" key="1">
    <citation type="journal article" date="2014" name="Front. Microbiol.">
        <title>High frequency of phylogenetically diverse reductive dehalogenase-homologous genes in deep subseafloor sedimentary metagenomes.</title>
        <authorList>
            <person name="Kawai M."/>
            <person name="Futagami T."/>
            <person name="Toyoda A."/>
            <person name="Takaki Y."/>
            <person name="Nishi S."/>
            <person name="Hori S."/>
            <person name="Arai W."/>
            <person name="Tsubouchi T."/>
            <person name="Morono Y."/>
            <person name="Uchiyama I."/>
            <person name="Ito T."/>
            <person name="Fujiyama A."/>
            <person name="Inagaki F."/>
            <person name="Takami H."/>
        </authorList>
    </citation>
    <scope>NUCLEOTIDE SEQUENCE</scope>
    <source>
        <strain evidence="1">Expedition CK06-06</strain>
    </source>
</reference>
<dbReference type="EMBL" id="BART01031388">
    <property type="protein sequence ID" value="GAH13835.1"/>
    <property type="molecule type" value="Genomic_DNA"/>
</dbReference>
<name>X1E072_9ZZZZ</name>
<accession>X1E072</accession>
<organism evidence="1">
    <name type="scientific">marine sediment metagenome</name>
    <dbReference type="NCBI Taxonomy" id="412755"/>
    <lineage>
        <taxon>unclassified sequences</taxon>
        <taxon>metagenomes</taxon>
        <taxon>ecological metagenomes</taxon>
    </lineage>
</organism>
<dbReference type="AlphaFoldDB" id="X1E072"/>
<sequence length="66" mass="7444">MSNGVDVPDKSNKMAAIHEKLNHLTDSCKKNLSLAKAPVEKKPEEEKVKFQADKLPVRLDRLQLFA</sequence>
<proteinExistence type="predicted"/>
<protein>
    <submittedName>
        <fullName evidence="1">Uncharacterized protein</fullName>
    </submittedName>
</protein>
<evidence type="ECO:0000313" key="1">
    <source>
        <dbReference type="EMBL" id="GAH13835.1"/>
    </source>
</evidence>
<comment type="caution">
    <text evidence="1">The sequence shown here is derived from an EMBL/GenBank/DDBJ whole genome shotgun (WGS) entry which is preliminary data.</text>
</comment>
<gene>
    <name evidence="1" type="ORF">S01H4_54528</name>
</gene>